<dbReference type="AlphaFoldDB" id="A0A6N1AI15"/>
<keyword evidence="2" id="KW-0813">Transport</keyword>
<dbReference type="NCBIfam" id="TIGR00711">
    <property type="entry name" value="efflux_EmrB"/>
    <property type="match status" value="1"/>
</dbReference>
<accession>A0A6N1AI15</accession>
<protein>
    <submittedName>
        <fullName evidence="10">DHA2 family efflux MFS transporter permease subunit</fullName>
    </submittedName>
</protein>
<dbReference type="GO" id="GO:0005886">
    <property type="term" value="C:plasma membrane"/>
    <property type="evidence" value="ECO:0007669"/>
    <property type="project" value="UniProtKB-SubCell"/>
</dbReference>
<evidence type="ECO:0000256" key="1">
    <source>
        <dbReference type="ARBA" id="ARBA00004651"/>
    </source>
</evidence>
<evidence type="ECO:0000256" key="4">
    <source>
        <dbReference type="ARBA" id="ARBA00022692"/>
    </source>
</evidence>
<evidence type="ECO:0000256" key="6">
    <source>
        <dbReference type="ARBA" id="ARBA00023136"/>
    </source>
</evidence>
<dbReference type="OrthoDB" id="9771737at2"/>
<reference evidence="10 11" key="1">
    <citation type="submission" date="2020-06" db="EMBL/GenBank/DDBJ databases">
        <title>Complete genome of Azosprillum oryzae KACC14407.</title>
        <authorList>
            <person name="Kim M."/>
            <person name="Park Y.-J."/>
            <person name="Shin J.-H."/>
        </authorList>
    </citation>
    <scope>NUCLEOTIDE SEQUENCE [LARGE SCALE GENOMIC DNA]</scope>
    <source>
        <strain evidence="10 11">KACC 14407</strain>
    </source>
</reference>
<dbReference type="PANTHER" id="PTHR42718">
    <property type="entry name" value="MAJOR FACILITATOR SUPERFAMILY MULTIDRUG TRANSPORTER MFSC"/>
    <property type="match status" value="1"/>
</dbReference>
<dbReference type="InterPro" id="IPR004638">
    <property type="entry name" value="EmrB-like"/>
</dbReference>
<feature type="transmembrane region" description="Helical" evidence="8">
    <location>
        <begin position="157"/>
        <end position="182"/>
    </location>
</feature>
<evidence type="ECO:0000259" key="9">
    <source>
        <dbReference type="PROSITE" id="PS50850"/>
    </source>
</evidence>
<dbReference type="InterPro" id="IPR011701">
    <property type="entry name" value="MFS"/>
</dbReference>
<feature type="transmembrane region" description="Helical" evidence="8">
    <location>
        <begin position="96"/>
        <end position="117"/>
    </location>
</feature>
<feature type="transmembrane region" description="Helical" evidence="8">
    <location>
        <begin position="319"/>
        <end position="342"/>
    </location>
</feature>
<comment type="subcellular location">
    <subcellularLocation>
        <location evidence="1">Cell membrane</location>
        <topology evidence="1">Multi-pass membrane protein</topology>
    </subcellularLocation>
</comment>
<feature type="transmembrane region" description="Helical" evidence="8">
    <location>
        <begin position="216"/>
        <end position="237"/>
    </location>
</feature>
<name>A0A6N1AI15_9PROT</name>
<feature type="transmembrane region" description="Helical" evidence="8">
    <location>
        <begin position="285"/>
        <end position="307"/>
    </location>
</feature>
<gene>
    <name evidence="10" type="ORF">HUE56_11410</name>
</gene>
<feature type="transmembrane region" description="Helical" evidence="8">
    <location>
        <begin position="388"/>
        <end position="410"/>
    </location>
</feature>
<feature type="transmembrane region" description="Helical" evidence="8">
    <location>
        <begin position="348"/>
        <end position="367"/>
    </location>
</feature>
<keyword evidence="4 8" id="KW-0812">Transmembrane</keyword>
<dbReference type="InterPro" id="IPR036259">
    <property type="entry name" value="MFS_trans_sf"/>
</dbReference>
<sequence>MSRVTPLIIACALFMENLDSTVIATALPGIAQSMGEDPLRLSLAMTSYMLALAVFLPVSGWAADRYGARTVFASAIAVFMAGSIACGLSNGLAELVAARILQGIGGAMMVPVGRLILLRTVPKDQLVTAMARMTLPALIGPALGPLVGGAITTYASWRWIFFINVPIGLVGIALVLALIPNLKEEQRDPFDSRGFLWSAIALAAFMFGFENVGRDLLPATAVAILLAVALLATLAYLRHARRVLRPVLDPSLFRLPTYRASVLGGTLFRIGNGAVPFLMPVMLQIGFGLTAFESGALTFAGAAGALTMKALAGPILRRFGFRLVLTLNSLVSGAILASYGAFRPDTPHLVILGALLLGGFFRSLQFTGMNTLSYAEVPQPMTSRANTLASVMQQLSLSLGVAVGATALHLTTQWSGGVLTPATFVPAFLTVGLMACASSLPFWRLAADAGDEISGHIGSPRPETNPETQHDAARSATVKAAALTDAAD</sequence>
<evidence type="ECO:0000256" key="5">
    <source>
        <dbReference type="ARBA" id="ARBA00022989"/>
    </source>
</evidence>
<evidence type="ECO:0000313" key="11">
    <source>
        <dbReference type="Proteomes" id="UP000509702"/>
    </source>
</evidence>
<dbReference type="InterPro" id="IPR020846">
    <property type="entry name" value="MFS_dom"/>
</dbReference>
<feature type="domain" description="Major facilitator superfamily (MFS) profile" evidence="9">
    <location>
        <begin position="5"/>
        <end position="450"/>
    </location>
</feature>
<keyword evidence="5 8" id="KW-1133">Transmembrane helix</keyword>
<dbReference type="Gene3D" id="1.20.1250.20">
    <property type="entry name" value="MFS general substrate transporter like domains"/>
    <property type="match status" value="1"/>
</dbReference>
<dbReference type="Gene3D" id="1.20.1720.10">
    <property type="entry name" value="Multidrug resistance protein D"/>
    <property type="match status" value="1"/>
</dbReference>
<dbReference type="Proteomes" id="UP000509702">
    <property type="component" value="Chromosome"/>
</dbReference>
<feature type="transmembrane region" description="Helical" evidence="8">
    <location>
        <begin position="70"/>
        <end position="90"/>
    </location>
</feature>
<feature type="transmembrane region" description="Helical" evidence="8">
    <location>
        <begin position="194"/>
        <end position="210"/>
    </location>
</feature>
<dbReference type="GO" id="GO:0022857">
    <property type="term" value="F:transmembrane transporter activity"/>
    <property type="evidence" value="ECO:0007669"/>
    <property type="project" value="InterPro"/>
</dbReference>
<dbReference type="PROSITE" id="PS50850">
    <property type="entry name" value="MFS"/>
    <property type="match status" value="1"/>
</dbReference>
<dbReference type="EMBL" id="CP054619">
    <property type="protein sequence ID" value="QKS51113.1"/>
    <property type="molecule type" value="Genomic_DNA"/>
</dbReference>
<proteinExistence type="predicted"/>
<dbReference type="KEGG" id="aoz:HUE56_11410"/>
<feature type="transmembrane region" description="Helical" evidence="8">
    <location>
        <begin position="422"/>
        <end position="443"/>
    </location>
</feature>
<dbReference type="RefSeq" id="WP_149197789.1">
    <property type="nucleotide sequence ID" value="NZ_BSOV01000018.1"/>
</dbReference>
<evidence type="ECO:0000313" key="10">
    <source>
        <dbReference type="EMBL" id="QKS51113.1"/>
    </source>
</evidence>
<dbReference type="Pfam" id="PF07690">
    <property type="entry name" value="MFS_1"/>
    <property type="match status" value="1"/>
</dbReference>
<keyword evidence="6 8" id="KW-0472">Membrane</keyword>
<evidence type="ECO:0000256" key="2">
    <source>
        <dbReference type="ARBA" id="ARBA00022448"/>
    </source>
</evidence>
<evidence type="ECO:0000256" key="8">
    <source>
        <dbReference type="SAM" id="Phobius"/>
    </source>
</evidence>
<evidence type="ECO:0000256" key="7">
    <source>
        <dbReference type="SAM" id="MobiDB-lite"/>
    </source>
</evidence>
<dbReference type="PANTHER" id="PTHR42718:SF46">
    <property type="entry name" value="BLR6921 PROTEIN"/>
    <property type="match status" value="1"/>
</dbReference>
<keyword evidence="3" id="KW-1003">Cell membrane</keyword>
<feature type="transmembrane region" description="Helical" evidence="8">
    <location>
        <begin position="42"/>
        <end position="63"/>
    </location>
</feature>
<dbReference type="SUPFAM" id="SSF103473">
    <property type="entry name" value="MFS general substrate transporter"/>
    <property type="match status" value="1"/>
</dbReference>
<organism evidence="10 11">
    <name type="scientific">Azospirillum oryzae</name>
    <dbReference type="NCBI Taxonomy" id="286727"/>
    <lineage>
        <taxon>Bacteria</taxon>
        <taxon>Pseudomonadati</taxon>
        <taxon>Pseudomonadota</taxon>
        <taxon>Alphaproteobacteria</taxon>
        <taxon>Rhodospirillales</taxon>
        <taxon>Azospirillaceae</taxon>
        <taxon>Azospirillum</taxon>
    </lineage>
</organism>
<evidence type="ECO:0000256" key="3">
    <source>
        <dbReference type="ARBA" id="ARBA00022475"/>
    </source>
</evidence>
<feature type="region of interest" description="Disordered" evidence="7">
    <location>
        <begin position="454"/>
        <end position="477"/>
    </location>
</feature>
<feature type="transmembrane region" description="Helical" evidence="8">
    <location>
        <begin position="129"/>
        <end position="151"/>
    </location>
</feature>
<keyword evidence="11" id="KW-1185">Reference proteome</keyword>
<feature type="transmembrane region" description="Helical" evidence="8">
    <location>
        <begin position="258"/>
        <end position="279"/>
    </location>
</feature>
<dbReference type="CDD" id="cd17503">
    <property type="entry name" value="MFS_LmrB_MDR_like"/>
    <property type="match status" value="1"/>
</dbReference>